<dbReference type="Pfam" id="PF00072">
    <property type="entry name" value="Response_reg"/>
    <property type="match status" value="1"/>
</dbReference>
<dbReference type="SUPFAM" id="SSF52172">
    <property type="entry name" value="CheY-like"/>
    <property type="match status" value="1"/>
</dbReference>
<protein>
    <submittedName>
        <fullName evidence="8">Response regulator</fullName>
    </submittedName>
</protein>
<evidence type="ECO:0000313" key="8">
    <source>
        <dbReference type="EMBL" id="NKE73586.1"/>
    </source>
</evidence>
<dbReference type="Gene3D" id="3.30.565.10">
    <property type="entry name" value="Histidine kinase-like ATPase, C-terminal domain"/>
    <property type="match status" value="1"/>
</dbReference>
<evidence type="ECO:0000259" key="6">
    <source>
        <dbReference type="PROSITE" id="PS50109"/>
    </source>
</evidence>
<evidence type="ECO:0000259" key="7">
    <source>
        <dbReference type="PROSITE" id="PS50110"/>
    </source>
</evidence>
<dbReference type="GO" id="GO:0016020">
    <property type="term" value="C:membrane"/>
    <property type="evidence" value="ECO:0007669"/>
    <property type="project" value="InterPro"/>
</dbReference>
<dbReference type="PROSITE" id="PS50110">
    <property type="entry name" value="RESPONSE_REGULATORY"/>
    <property type="match status" value="1"/>
</dbReference>
<name>A0A7X6ID66_9BACT</name>
<dbReference type="InterPro" id="IPR011006">
    <property type="entry name" value="CheY-like_superfamily"/>
</dbReference>
<dbReference type="PANTHER" id="PTHR24421">
    <property type="entry name" value="NITRATE/NITRITE SENSOR PROTEIN NARX-RELATED"/>
    <property type="match status" value="1"/>
</dbReference>
<dbReference type="EMBL" id="VTOW01000008">
    <property type="protein sequence ID" value="NKE73586.1"/>
    <property type="molecule type" value="Genomic_DNA"/>
</dbReference>
<keyword evidence="4" id="KW-0597">Phosphoprotein</keyword>
<dbReference type="GO" id="GO:0000155">
    <property type="term" value="F:phosphorelay sensor kinase activity"/>
    <property type="evidence" value="ECO:0007669"/>
    <property type="project" value="InterPro"/>
</dbReference>
<evidence type="ECO:0000256" key="4">
    <source>
        <dbReference type="PROSITE-ProRule" id="PRU00169"/>
    </source>
</evidence>
<dbReference type="SMART" id="SM00387">
    <property type="entry name" value="HATPase_c"/>
    <property type="match status" value="1"/>
</dbReference>
<keyword evidence="3" id="KW-0902">Two-component regulatory system</keyword>
<feature type="domain" description="Histidine kinase" evidence="6">
    <location>
        <begin position="277"/>
        <end position="364"/>
    </location>
</feature>
<dbReference type="SMART" id="SM00448">
    <property type="entry name" value="REC"/>
    <property type="match status" value="1"/>
</dbReference>
<evidence type="ECO:0000256" key="5">
    <source>
        <dbReference type="SAM" id="Coils"/>
    </source>
</evidence>
<dbReference type="InterPro" id="IPR036890">
    <property type="entry name" value="HATPase_C_sf"/>
</dbReference>
<dbReference type="SUPFAM" id="SSF55874">
    <property type="entry name" value="ATPase domain of HSP90 chaperone/DNA topoisomerase II/histidine kinase"/>
    <property type="match status" value="1"/>
</dbReference>
<dbReference type="InterPro" id="IPR003594">
    <property type="entry name" value="HATPase_dom"/>
</dbReference>
<evidence type="ECO:0000256" key="3">
    <source>
        <dbReference type="ARBA" id="ARBA00023012"/>
    </source>
</evidence>
<dbReference type="CDD" id="cd00156">
    <property type="entry name" value="REC"/>
    <property type="match status" value="1"/>
</dbReference>
<dbReference type="Proteomes" id="UP000534783">
    <property type="component" value="Unassembled WGS sequence"/>
</dbReference>
<dbReference type="GO" id="GO:0046983">
    <property type="term" value="F:protein dimerization activity"/>
    <property type="evidence" value="ECO:0007669"/>
    <property type="project" value="InterPro"/>
</dbReference>
<dbReference type="CDD" id="cd16917">
    <property type="entry name" value="HATPase_UhpB-NarQ-NarX-like"/>
    <property type="match status" value="1"/>
</dbReference>
<dbReference type="Pfam" id="PF07730">
    <property type="entry name" value="HisKA_3"/>
    <property type="match status" value="1"/>
</dbReference>
<dbReference type="PANTHER" id="PTHR24421:SF59">
    <property type="entry name" value="OXYGEN SENSOR HISTIDINE KINASE NREB"/>
    <property type="match status" value="1"/>
</dbReference>
<keyword evidence="2" id="KW-0418">Kinase</keyword>
<dbReference type="Gene3D" id="3.40.50.2300">
    <property type="match status" value="1"/>
</dbReference>
<proteinExistence type="predicted"/>
<dbReference type="PROSITE" id="PS50109">
    <property type="entry name" value="HIS_KIN"/>
    <property type="match status" value="1"/>
</dbReference>
<dbReference type="InterPro" id="IPR050482">
    <property type="entry name" value="Sensor_HK_TwoCompSys"/>
</dbReference>
<dbReference type="Gene3D" id="1.20.5.1930">
    <property type="match status" value="1"/>
</dbReference>
<dbReference type="InterPro" id="IPR005467">
    <property type="entry name" value="His_kinase_dom"/>
</dbReference>
<dbReference type="RefSeq" id="WP_168063545.1">
    <property type="nucleotide sequence ID" value="NZ_VTOW01000008.1"/>
</dbReference>
<feature type="modified residue" description="4-aspartylphosphate" evidence="4">
    <location>
        <position position="57"/>
    </location>
</feature>
<reference evidence="8 9" key="1">
    <citation type="journal article" date="2020" name="Nature">
        <title>Bacterial chemolithoautotrophy via manganese oxidation.</title>
        <authorList>
            <person name="Yu H."/>
            <person name="Leadbetter J.R."/>
        </authorList>
    </citation>
    <scope>NUCLEOTIDE SEQUENCE [LARGE SCALE GENOMIC DNA]</scope>
    <source>
        <strain evidence="8 9">Mn-1</strain>
    </source>
</reference>
<sequence length="376" mass="42106">MRKSLHVLVVEDSEDDTLLIVNELQQIGYDLSYKRVETPKAMDDALCQAGWDLIVSDYFMPRFSAPEALKLVKKAGLEIPFIIITGSVGEDIAVAAMKAGAHDYLMKDNLARLCPAIERELKEAESRRERKRAEEALKESREQLRNLAARMDSLREKERTWIAREVHDQLGQVFTSIKIDLSLMQKALARSDRSGEKTLALLHEKIASMSHLVDAAIRTVQKIGTQLRPGVLDDLGLVAAIEWQTKAFQTRTGISCRINTNLQTVDLDRDRATAVFRIFQEILTNVARHAKATRVDILVEEENRQLFLDVEDNGLGISNQEISNPTSLGLLGMRERALLFNGEISISGISGKGTKVGLRIPLKKRGADRKARKPSI</sequence>
<keyword evidence="9" id="KW-1185">Reference proteome</keyword>
<dbReference type="InterPro" id="IPR011712">
    <property type="entry name" value="Sig_transdc_His_kin_sub3_dim/P"/>
</dbReference>
<dbReference type="InterPro" id="IPR001789">
    <property type="entry name" value="Sig_transdc_resp-reg_receiver"/>
</dbReference>
<keyword evidence="5" id="KW-0175">Coiled coil</keyword>
<comment type="caution">
    <text evidence="8">The sequence shown here is derived from an EMBL/GenBank/DDBJ whole genome shotgun (WGS) entry which is preliminary data.</text>
</comment>
<evidence type="ECO:0000256" key="1">
    <source>
        <dbReference type="ARBA" id="ARBA00022679"/>
    </source>
</evidence>
<accession>A0A7X6ID66</accession>
<evidence type="ECO:0000313" key="9">
    <source>
        <dbReference type="Proteomes" id="UP000534783"/>
    </source>
</evidence>
<feature type="domain" description="Response regulatory" evidence="7">
    <location>
        <begin position="6"/>
        <end position="122"/>
    </location>
</feature>
<keyword evidence="1" id="KW-0808">Transferase</keyword>
<evidence type="ECO:0000256" key="2">
    <source>
        <dbReference type="ARBA" id="ARBA00022777"/>
    </source>
</evidence>
<dbReference type="AlphaFoldDB" id="A0A7X6ID66"/>
<gene>
    <name evidence="8" type="ORF">MNODULE_22780</name>
</gene>
<feature type="coiled-coil region" evidence="5">
    <location>
        <begin position="107"/>
        <end position="157"/>
    </location>
</feature>
<dbReference type="Pfam" id="PF02518">
    <property type="entry name" value="HATPase_c"/>
    <property type="match status" value="1"/>
</dbReference>
<organism evidence="8 9">
    <name type="scientific">Candidatus Manganitrophus noduliformans</name>
    <dbReference type="NCBI Taxonomy" id="2606439"/>
    <lineage>
        <taxon>Bacteria</taxon>
        <taxon>Pseudomonadati</taxon>
        <taxon>Nitrospirota</taxon>
        <taxon>Nitrospiria</taxon>
        <taxon>Candidatus Troglogloeales</taxon>
        <taxon>Candidatus Manganitrophaceae</taxon>
        <taxon>Candidatus Manganitrophus</taxon>
    </lineage>
</organism>